<evidence type="ECO:0000313" key="4">
    <source>
        <dbReference type="Proteomes" id="UP000001889"/>
    </source>
</evidence>
<keyword evidence="2" id="KW-1133">Transmembrane helix</keyword>
<feature type="transmembrane region" description="Helical" evidence="2">
    <location>
        <begin position="6"/>
        <end position="27"/>
    </location>
</feature>
<protein>
    <submittedName>
        <fullName evidence="3">Membrane protein</fullName>
    </submittedName>
</protein>
<evidence type="ECO:0000256" key="1">
    <source>
        <dbReference type="SAM" id="MobiDB-lite"/>
    </source>
</evidence>
<organism evidence="3 4">
    <name type="scientific">Citrobacter rodentium (strain ICC168)</name>
    <name type="common">Citrobacter freundii biotype 4280</name>
    <dbReference type="NCBI Taxonomy" id="637910"/>
    <lineage>
        <taxon>Bacteria</taxon>
        <taxon>Pseudomonadati</taxon>
        <taxon>Pseudomonadota</taxon>
        <taxon>Gammaproteobacteria</taxon>
        <taxon>Enterobacterales</taxon>
        <taxon>Enterobacteriaceae</taxon>
        <taxon>Citrobacter</taxon>
    </lineage>
</organism>
<dbReference type="HOGENOM" id="CLU_211986_0_0_6"/>
<sequence>MMFLFYGIAFYFFSNFILVIAIVIVCFKKNGHQRRDEYQTKKLPDDKNDDNGHISI</sequence>
<dbReference type="KEGG" id="cro:ROD_28971"/>
<dbReference type="AlphaFoldDB" id="D2TJJ7"/>
<reference evidence="3 4" key="1">
    <citation type="journal article" date="2010" name="J. Bacteriol.">
        <title>The Citrobacter rodentium genome sequence reveals convergent evolution with human pathogenic Escherichia coli.</title>
        <authorList>
            <person name="Petty N.K."/>
            <person name="Bulgin R."/>
            <person name="Crepin V.F."/>
            <person name="Cerdeno-Tarraga A.M."/>
            <person name="Schroeder G.N."/>
            <person name="Quail M.A."/>
            <person name="Lennard N."/>
            <person name="Corton C."/>
            <person name="Barron A."/>
            <person name="Clark L."/>
            <person name="Toribio A.L."/>
            <person name="Parkhill J."/>
            <person name="Dougan G."/>
            <person name="Frankel G."/>
            <person name="Thomson N.R."/>
        </authorList>
    </citation>
    <scope>NUCLEOTIDE SEQUENCE [LARGE SCALE GENOMIC DNA]</scope>
    <source>
        <strain evidence="3 4">ICC168</strain>
    </source>
</reference>
<dbReference type="EMBL" id="FN543502">
    <property type="protein sequence ID" value="CBG89635.1"/>
    <property type="molecule type" value="Genomic_DNA"/>
</dbReference>
<accession>D2TJJ7</accession>
<keyword evidence="2" id="KW-0812">Transmembrane</keyword>
<dbReference type="Proteomes" id="UP000001889">
    <property type="component" value="Chromosome"/>
</dbReference>
<keyword evidence="2" id="KW-0472">Membrane</keyword>
<feature type="region of interest" description="Disordered" evidence="1">
    <location>
        <begin position="33"/>
        <end position="56"/>
    </location>
</feature>
<keyword evidence="4" id="KW-1185">Reference proteome</keyword>
<name>D2TJJ7_CITRI</name>
<proteinExistence type="predicted"/>
<gene>
    <name evidence="3" type="ordered locus">ROD_28971</name>
</gene>
<evidence type="ECO:0000256" key="2">
    <source>
        <dbReference type="SAM" id="Phobius"/>
    </source>
</evidence>
<evidence type="ECO:0000313" key="3">
    <source>
        <dbReference type="EMBL" id="CBG89635.1"/>
    </source>
</evidence>